<accession>A0A0C4YK70</accession>
<dbReference type="Proteomes" id="UP000031843">
    <property type="component" value="Chromosome secondary"/>
</dbReference>
<reference evidence="2 3" key="1">
    <citation type="journal article" date="2015" name="Genome Announc.">
        <title>Complete Genome Sequence of Cupriavidus basilensis 4G11, Isolated from the Oak Ridge Field Research Center Site.</title>
        <authorList>
            <person name="Ray J."/>
            <person name="Waters R.J."/>
            <person name="Skerker J.M."/>
            <person name="Kuehl J.V."/>
            <person name="Price M.N."/>
            <person name="Huang J."/>
            <person name="Chakraborty R."/>
            <person name="Arkin A.P."/>
            <person name="Deutschbauer A."/>
        </authorList>
    </citation>
    <scope>NUCLEOTIDE SEQUENCE [LARGE SCALE GENOMIC DNA]</scope>
    <source>
        <strain evidence="2">4G11</strain>
    </source>
</reference>
<gene>
    <name evidence="2" type="ORF">RR42_s1387</name>
</gene>
<dbReference type="KEGG" id="cbw:RR42_s1387"/>
<proteinExistence type="predicted"/>
<keyword evidence="3" id="KW-1185">Reference proteome</keyword>
<name>A0A0C4YK70_9BURK</name>
<dbReference type="EMBL" id="CP010537">
    <property type="protein sequence ID" value="AJG22975.1"/>
    <property type="molecule type" value="Genomic_DNA"/>
</dbReference>
<evidence type="ECO:0000256" key="1">
    <source>
        <dbReference type="SAM" id="MobiDB-lite"/>
    </source>
</evidence>
<sequence length="50" mass="5502">MDCTQPAPNWSHGERALCALGAEKPSARNRPRRDCSRLKARPTRTSTPPG</sequence>
<evidence type="ECO:0000313" key="3">
    <source>
        <dbReference type="Proteomes" id="UP000031843"/>
    </source>
</evidence>
<dbReference type="AlphaFoldDB" id="A0A0C4YK70"/>
<protein>
    <submittedName>
        <fullName evidence="2">Uncharacterized protein</fullName>
    </submittedName>
</protein>
<organism evidence="2 3">
    <name type="scientific">Cupriavidus basilensis</name>
    <dbReference type="NCBI Taxonomy" id="68895"/>
    <lineage>
        <taxon>Bacteria</taxon>
        <taxon>Pseudomonadati</taxon>
        <taxon>Pseudomonadota</taxon>
        <taxon>Betaproteobacteria</taxon>
        <taxon>Burkholderiales</taxon>
        <taxon>Burkholderiaceae</taxon>
        <taxon>Cupriavidus</taxon>
    </lineage>
</organism>
<feature type="region of interest" description="Disordered" evidence="1">
    <location>
        <begin position="21"/>
        <end position="50"/>
    </location>
</feature>
<evidence type="ECO:0000313" key="2">
    <source>
        <dbReference type="EMBL" id="AJG22975.1"/>
    </source>
</evidence>